<evidence type="ECO:0000313" key="2">
    <source>
        <dbReference type="Proteomes" id="UP000278398"/>
    </source>
</evidence>
<dbReference type="CDD" id="cd19166">
    <property type="entry name" value="HemeO-bac"/>
    <property type="match status" value="1"/>
</dbReference>
<accession>A0A3R9ZSW6</accession>
<dbReference type="OrthoDB" id="9149607at2"/>
<dbReference type="Proteomes" id="UP000278398">
    <property type="component" value="Unassembled WGS sequence"/>
</dbReference>
<organism evidence="1 2">
    <name type="scientific">Aquibium carbonis</name>
    <dbReference type="NCBI Taxonomy" id="2495581"/>
    <lineage>
        <taxon>Bacteria</taxon>
        <taxon>Pseudomonadati</taxon>
        <taxon>Pseudomonadota</taxon>
        <taxon>Alphaproteobacteria</taxon>
        <taxon>Hyphomicrobiales</taxon>
        <taxon>Phyllobacteriaceae</taxon>
        <taxon>Aquibium</taxon>
    </lineage>
</organism>
<dbReference type="InterPro" id="IPR016053">
    <property type="entry name" value="Haem_Oase-like"/>
</dbReference>
<dbReference type="GO" id="GO:0006788">
    <property type="term" value="P:heme oxidation"/>
    <property type="evidence" value="ECO:0007669"/>
    <property type="project" value="InterPro"/>
</dbReference>
<sequence>MDVEALVSKSGLIGRAGRLKAATQATHERLDRTILRRQPFASREAYGRLLDVQLRFHRELALFYRDPALRALIPGLESRQRFDLIARDRLDLGLGVPPAEDAAHGPVDVATGLGWLYVAEGSSLGAAFLLKEAATLGLSETFGARHLAAAPEGRGRHWKTFVAALDAADVAAEDEHRVVAGARDAFRSVHRHVVDLFG</sequence>
<proteinExistence type="predicted"/>
<name>A0A3R9ZSW6_9HYPH</name>
<dbReference type="RefSeq" id="WP_126699234.1">
    <property type="nucleotide sequence ID" value="NZ_RWKW01000030.1"/>
</dbReference>
<dbReference type="SUPFAM" id="SSF48613">
    <property type="entry name" value="Heme oxygenase-like"/>
    <property type="match status" value="1"/>
</dbReference>
<gene>
    <name evidence="1" type="ORF">EJC49_08455</name>
</gene>
<dbReference type="GO" id="GO:0004392">
    <property type="term" value="F:heme oxygenase (decyclizing) activity"/>
    <property type="evidence" value="ECO:0007669"/>
    <property type="project" value="InterPro"/>
</dbReference>
<dbReference type="Gene3D" id="1.20.910.10">
    <property type="entry name" value="Heme oxygenase-like"/>
    <property type="match status" value="1"/>
</dbReference>
<comment type="caution">
    <text evidence="1">The sequence shown here is derived from an EMBL/GenBank/DDBJ whole genome shotgun (WGS) entry which is preliminary data.</text>
</comment>
<keyword evidence="2" id="KW-1185">Reference proteome</keyword>
<dbReference type="InterPro" id="IPR016084">
    <property type="entry name" value="Haem_Oase-like_multi-hlx"/>
</dbReference>
<dbReference type="EMBL" id="RWKW01000030">
    <property type="protein sequence ID" value="RST86942.1"/>
    <property type="molecule type" value="Genomic_DNA"/>
</dbReference>
<evidence type="ECO:0000313" key="1">
    <source>
        <dbReference type="EMBL" id="RST86942.1"/>
    </source>
</evidence>
<reference evidence="1 2" key="1">
    <citation type="submission" date="2018-12" db="EMBL/GenBank/DDBJ databases">
        <title>Mesorhizobium carbonis sp. nov., isolated from coal mine water.</title>
        <authorList>
            <person name="Xin W."/>
            <person name="Xu Z."/>
            <person name="Xiang F."/>
            <person name="Zhang J."/>
            <person name="Xi L."/>
            <person name="Liu J."/>
        </authorList>
    </citation>
    <scope>NUCLEOTIDE SEQUENCE [LARGE SCALE GENOMIC DNA]</scope>
    <source>
        <strain evidence="1 2">B2.3</strain>
    </source>
</reference>
<dbReference type="Pfam" id="PF01126">
    <property type="entry name" value="Heme_oxygenase"/>
    <property type="match status" value="1"/>
</dbReference>
<protein>
    <submittedName>
        <fullName evidence="1">Biliverdin-producing heme oxygenase</fullName>
    </submittedName>
</protein>
<dbReference type="AlphaFoldDB" id="A0A3R9ZSW6"/>